<dbReference type="EMBL" id="JAKNRV010000012">
    <property type="protein sequence ID" value="MCK1783361.1"/>
    <property type="molecule type" value="Genomic_DNA"/>
</dbReference>
<sequence>MEIISKPEAIELGLKFYFTGRSCIRGHYSARYVNGSKCKECTLINNSLWASENPEKVSLSRKRWADNNQERIKLSKSRRPSRAKPVEILHPHRMLSRSKSKDLGLKHYYTGKPCKHGHYSDRFTATGICVECGRVHSARIRESQPDRRARYQPAANASIKERSRSDPIFKAKLSMREMVRRVARLIGSKKEKGTIEALGYSPADFAGHMESLFLEGMSWANHGEWHIDHVTPISIMLKRGITDPATINALKNMQPLWAEDNRRKSARMI</sequence>
<name>A0ABT0ECB4_9PSED</name>
<evidence type="ECO:0000313" key="1">
    <source>
        <dbReference type="EMBL" id="MCK1783361.1"/>
    </source>
</evidence>
<reference evidence="1 2" key="1">
    <citation type="submission" date="2022-02" db="EMBL/GenBank/DDBJ databases">
        <title>Comparative genomics of the first Antarctic Pseudomonas spp. capable of biotransforming 2,4,6-Trinitrotoluene.</title>
        <authorList>
            <person name="Cabrera M.A."/>
            <person name="Marquez S.L."/>
            <person name="Perez-Donoso J.M."/>
        </authorList>
    </citation>
    <scope>NUCLEOTIDE SEQUENCE [LARGE SCALE GENOMIC DNA]</scope>
    <source>
        <strain evidence="1 2">TNT11</strain>
    </source>
</reference>
<organism evidence="1 2">
    <name type="scientific">Pseudomonas emilianonis</name>
    <dbReference type="NCBI Taxonomy" id="2915812"/>
    <lineage>
        <taxon>Bacteria</taxon>
        <taxon>Pseudomonadati</taxon>
        <taxon>Pseudomonadota</taxon>
        <taxon>Gammaproteobacteria</taxon>
        <taxon>Pseudomonadales</taxon>
        <taxon>Pseudomonadaceae</taxon>
        <taxon>Pseudomonas</taxon>
    </lineage>
</organism>
<accession>A0ABT0ECB4</accession>
<protein>
    <submittedName>
        <fullName evidence="1">Uncharacterized protein</fullName>
    </submittedName>
</protein>
<comment type="caution">
    <text evidence="1">The sequence shown here is derived from an EMBL/GenBank/DDBJ whole genome shotgun (WGS) entry which is preliminary data.</text>
</comment>
<gene>
    <name evidence="1" type="ORF">L9Z73_03005</name>
</gene>
<proteinExistence type="predicted"/>
<dbReference type="RefSeq" id="WP_247396184.1">
    <property type="nucleotide sequence ID" value="NZ_JAKNRV010000012.1"/>
</dbReference>
<evidence type="ECO:0000313" key="2">
    <source>
        <dbReference type="Proteomes" id="UP001317085"/>
    </source>
</evidence>
<keyword evidence="2" id="KW-1185">Reference proteome</keyword>
<dbReference type="Proteomes" id="UP001317085">
    <property type="component" value="Unassembled WGS sequence"/>
</dbReference>